<reference evidence="11 12" key="1">
    <citation type="submission" date="2022-08" db="EMBL/GenBank/DDBJ databases">
        <title>Bacterial and archaeal communities from various locations to study Microbial Dark Matter (Phase II).</title>
        <authorList>
            <person name="Stepanauskas R."/>
        </authorList>
    </citation>
    <scope>NUCLEOTIDE SEQUENCE [LARGE SCALE GENOMIC DNA]</scope>
    <source>
        <strain evidence="11 12">PD1</strain>
    </source>
</reference>
<protein>
    <submittedName>
        <fullName evidence="11">Reverse gyrase</fullName>
        <ecNumber evidence="11">3.6.4.12</ecNumber>
        <ecNumber evidence="11">5.6.2.2</ecNumber>
    </submittedName>
</protein>
<dbReference type="GO" id="GO:0003678">
    <property type="term" value="F:DNA helicase activity"/>
    <property type="evidence" value="ECO:0007669"/>
    <property type="project" value="UniProtKB-EC"/>
</dbReference>
<dbReference type="InterPro" id="IPR027417">
    <property type="entry name" value="P-loop_NTPase"/>
</dbReference>
<dbReference type="PANTHER" id="PTHR43505">
    <property type="entry name" value="REVERSE GYRASE"/>
    <property type="match status" value="1"/>
</dbReference>
<dbReference type="PROSITE" id="PS52036">
    <property type="entry name" value="ZF_RG_N"/>
    <property type="match status" value="1"/>
</dbReference>
<dbReference type="Gene3D" id="3.40.50.300">
    <property type="entry name" value="P-loop containing nucleotide triphosphate hydrolases"/>
    <property type="match status" value="1"/>
</dbReference>
<evidence type="ECO:0000256" key="3">
    <source>
        <dbReference type="ARBA" id="ARBA00022723"/>
    </source>
</evidence>
<keyword evidence="5" id="KW-0067">ATP-binding</keyword>
<dbReference type="PANTHER" id="PTHR43505:SF1">
    <property type="entry name" value="REVERSE GYRASE"/>
    <property type="match status" value="1"/>
</dbReference>
<comment type="catalytic activity">
    <reaction evidence="7">
        <text>ATP + H2O = ADP + phosphate + H(+)</text>
        <dbReference type="Rhea" id="RHEA:13065"/>
        <dbReference type="ChEBI" id="CHEBI:15377"/>
        <dbReference type="ChEBI" id="CHEBI:15378"/>
        <dbReference type="ChEBI" id="CHEBI:30616"/>
        <dbReference type="ChEBI" id="CHEBI:43474"/>
        <dbReference type="ChEBI" id="CHEBI:456216"/>
    </reaction>
</comment>
<keyword evidence="4" id="KW-0547">Nucleotide-binding</keyword>
<dbReference type="Pfam" id="PF17915">
    <property type="entry name" value="zf_Rg"/>
    <property type="match status" value="1"/>
</dbReference>
<dbReference type="GO" id="GO:0003918">
    <property type="term" value="F:DNA topoisomerase type II (double strand cut, ATP-hydrolyzing) activity"/>
    <property type="evidence" value="ECO:0007669"/>
    <property type="project" value="UniProtKB-EC"/>
</dbReference>
<keyword evidence="2" id="KW-0963">Cytoplasm</keyword>
<name>A0ABT2ESX8_9BACT</name>
<evidence type="ECO:0000313" key="11">
    <source>
        <dbReference type="EMBL" id="MCS3920008.1"/>
    </source>
</evidence>
<feature type="domain" description="Helicase ATP-binding" evidence="9">
    <location>
        <begin position="94"/>
        <end position="221"/>
    </location>
</feature>
<dbReference type="Pfam" id="PF00270">
    <property type="entry name" value="DEAD"/>
    <property type="match status" value="1"/>
</dbReference>
<proteinExistence type="predicted"/>
<organism evidence="11 12">
    <name type="scientific">Candidatus Fervidibacter sacchari</name>
    <dbReference type="NCBI Taxonomy" id="1448929"/>
    <lineage>
        <taxon>Bacteria</taxon>
        <taxon>Candidatus Fervidibacterota</taxon>
        <taxon>Candidatus Fervidibacter</taxon>
    </lineage>
</organism>
<evidence type="ECO:0000256" key="2">
    <source>
        <dbReference type="ARBA" id="ARBA00022490"/>
    </source>
</evidence>
<dbReference type="GO" id="GO:0016787">
    <property type="term" value="F:hydrolase activity"/>
    <property type="evidence" value="ECO:0007669"/>
    <property type="project" value="UniProtKB-KW"/>
</dbReference>
<evidence type="ECO:0000259" key="10">
    <source>
        <dbReference type="PROSITE" id="PS52036"/>
    </source>
</evidence>
<dbReference type="RefSeq" id="WP_259097052.1">
    <property type="nucleotide sequence ID" value="NZ_JANUCP010000004.1"/>
</dbReference>
<dbReference type="SUPFAM" id="SSF52540">
    <property type="entry name" value="P-loop containing nucleoside triphosphate hydrolases"/>
    <property type="match status" value="1"/>
</dbReference>
<gene>
    <name evidence="11" type="ORF">M2350_002425</name>
</gene>
<dbReference type="InterPro" id="IPR014001">
    <property type="entry name" value="Helicase_ATP-bd"/>
</dbReference>
<dbReference type="EC" id="3.6.4.12" evidence="11"/>
<comment type="subcellular location">
    <subcellularLocation>
        <location evidence="1">Cytoplasm</location>
    </subcellularLocation>
</comment>
<evidence type="ECO:0000256" key="5">
    <source>
        <dbReference type="ARBA" id="ARBA00022840"/>
    </source>
</evidence>
<dbReference type="PROSITE" id="PS51192">
    <property type="entry name" value="HELICASE_ATP_BIND_1"/>
    <property type="match status" value="1"/>
</dbReference>
<feature type="domain" description="RG N-terminal-type" evidence="10">
    <location>
        <begin position="1"/>
        <end position="39"/>
    </location>
</feature>
<keyword evidence="8" id="KW-0863">Zinc-finger</keyword>
<keyword evidence="12" id="KW-1185">Reference proteome</keyword>
<evidence type="ECO:0000256" key="6">
    <source>
        <dbReference type="ARBA" id="ARBA00023235"/>
    </source>
</evidence>
<accession>A0ABT2ESX8</accession>
<keyword evidence="8" id="KW-0862">Zinc</keyword>
<keyword evidence="6 11" id="KW-0413">Isomerase</keyword>
<comment type="caution">
    <text evidence="11">The sequence shown here is derived from an EMBL/GenBank/DDBJ whole genome shotgun (WGS) entry which is preliminary data.</text>
</comment>
<evidence type="ECO:0000256" key="8">
    <source>
        <dbReference type="PROSITE-ProRule" id="PRU01380"/>
    </source>
</evidence>
<keyword evidence="3" id="KW-0479">Metal-binding</keyword>
<dbReference type="InterPro" id="IPR011545">
    <property type="entry name" value="DEAD/DEAH_box_helicase_dom"/>
</dbReference>
<dbReference type="InterPro" id="IPR040569">
    <property type="entry name" value="Znf_Rg"/>
</dbReference>
<dbReference type="EMBL" id="JANUCP010000004">
    <property type="protein sequence ID" value="MCS3920008.1"/>
    <property type="molecule type" value="Genomic_DNA"/>
</dbReference>
<evidence type="ECO:0000256" key="4">
    <source>
        <dbReference type="ARBA" id="ARBA00022741"/>
    </source>
</evidence>
<evidence type="ECO:0000313" key="12">
    <source>
        <dbReference type="Proteomes" id="UP001204798"/>
    </source>
</evidence>
<evidence type="ECO:0000256" key="7">
    <source>
        <dbReference type="ARBA" id="ARBA00049360"/>
    </source>
</evidence>
<keyword evidence="11" id="KW-0378">Hydrolase</keyword>
<evidence type="ECO:0000256" key="1">
    <source>
        <dbReference type="ARBA" id="ARBA00004496"/>
    </source>
</evidence>
<dbReference type="Proteomes" id="UP001204798">
    <property type="component" value="Unassembled WGS sequence"/>
</dbReference>
<dbReference type="EC" id="5.6.2.2" evidence="11"/>
<dbReference type="InterPro" id="IPR005736">
    <property type="entry name" value="Reverse_gyrase"/>
</dbReference>
<evidence type="ECO:0000259" key="9">
    <source>
        <dbReference type="PROSITE" id="PS51192"/>
    </source>
</evidence>
<dbReference type="SMART" id="SM00487">
    <property type="entry name" value="DEXDc"/>
    <property type="match status" value="1"/>
</dbReference>
<sequence length="260" mass="29500">MPFAIFQHLCPNCGERISADRLEAGLACSKCLPVEAIGKEAHYQQPLLCELLRERGNLRNYRWVCYLHESEKAFEEFFRRHLGFDLWSLQRVWARRVLLGESFALIAPTGVGKTTFGIAMAHFLPGTAYIIVPTRMLVEQVAERCQAFGNKKVVAYLGRVRERRAIECGDYEVLITTSMFLSASFELLRGRRFDFVFVDDVDALLKSGRNVDKVLKLLGFSDEEIEAAWAQVTKKIPSAVAEETGQELACWDAFAPTNRL</sequence>